<comment type="caution">
    <text evidence="1">The sequence shown here is derived from an EMBL/GenBank/DDBJ whole genome shotgun (WGS) entry which is preliminary data.</text>
</comment>
<name>A0A9D9HRQ6_9BACT</name>
<evidence type="ECO:0000313" key="2">
    <source>
        <dbReference type="Proteomes" id="UP000823641"/>
    </source>
</evidence>
<proteinExistence type="predicted"/>
<dbReference type="AlphaFoldDB" id="A0A9D9HRQ6"/>
<gene>
    <name evidence="1" type="ORF">IAA73_01220</name>
</gene>
<organism evidence="1 2">
    <name type="scientific">Candidatus Gallipaludibacter merdavium</name>
    <dbReference type="NCBI Taxonomy" id="2840839"/>
    <lineage>
        <taxon>Bacteria</taxon>
        <taxon>Pseudomonadati</taxon>
        <taxon>Bacteroidota</taxon>
        <taxon>Bacteroidia</taxon>
        <taxon>Bacteroidales</taxon>
        <taxon>Candidatus Gallipaludibacter</taxon>
    </lineage>
</organism>
<dbReference type="EMBL" id="JADIMG010000008">
    <property type="protein sequence ID" value="MBO8458946.1"/>
    <property type="molecule type" value="Genomic_DNA"/>
</dbReference>
<evidence type="ECO:0000313" key="1">
    <source>
        <dbReference type="EMBL" id="MBO8458946.1"/>
    </source>
</evidence>
<reference evidence="1" key="1">
    <citation type="submission" date="2020-10" db="EMBL/GenBank/DDBJ databases">
        <authorList>
            <person name="Gilroy R."/>
        </authorList>
    </citation>
    <scope>NUCLEOTIDE SEQUENCE</scope>
    <source>
        <strain evidence="1">G3-3990</strain>
    </source>
</reference>
<dbReference type="Proteomes" id="UP000823641">
    <property type="component" value="Unassembled WGS sequence"/>
</dbReference>
<protein>
    <submittedName>
        <fullName evidence="1">Uncharacterized protein</fullName>
    </submittedName>
</protein>
<sequence length="134" mass="15542">MDIQGYIIMEIRKICKDVEFLPILGYHFMYHGHHLMYIPDKGEDLLRFCVPHLLKAGGYDKSKLVKAINETNREVKYVKVIVLDNGSVSLNYDHKMAKQEKVHEIVPHIIRALDFASDYLMNKLKAANVSEQLK</sequence>
<accession>A0A9D9HRQ6</accession>
<reference evidence="1" key="2">
    <citation type="journal article" date="2021" name="PeerJ">
        <title>Extensive microbial diversity within the chicken gut microbiome revealed by metagenomics and culture.</title>
        <authorList>
            <person name="Gilroy R."/>
            <person name="Ravi A."/>
            <person name="Getino M."/>
            <person name="Pursley I."/>
            <person name="Horton D.L."/>
            <person name="Alikhan N.F."/>
            <person name="Baker D."/>
            <person name="Gharbi K."/>
            <person name="Hall N."/>
            <person name="Watson M."/>
            <person name="Adriaenssens E.M."/>
            <person name="Foster-Nyarko E."/>
            <person name="Jarju S."/>
            <person name="Secka A."/>
            <person name="Antonio M."/>
            <person name="Oren A."/>
            <person name="Chaudhuri R.R."/>
            <person name="La Ragione R."/>
            <person name="Hildebrand F."/>
            <person name="Pallen M.J."/>
        </authorList>
    </citation>
    <scope>NUCLEOTIDE SEQUENCE</scope>
    <source>
        <strain evidence="1">G3-3990</strain>
    </source>
</reference>